<organism evidence="2 3">
    <name type="scientific">Sparassis crispa</name>
    <dbReference type="NCBI Taxonomy" id="139825"/>
    <lineage>
        <taxon>Eukaryota</taxon>
        <taxon>Fungi</taxon>
        <taxon>Dikarya</taxon>
        <taxon>Basidiomycota</taxon>
        <taxon>Agaricomycotina</taxon>
        <taxon>Agaricomycetes</taxon>
        <taxon>Polyporales</taxon>
        <taxon>Sparassidaceae</taxon>
        <taxon>Sparassis</taxon>
    </lineage>
</organism>
<sequence length="196" mass="22052">MWQHPPRYENSYYGPIDGILNCIFPPSQRFLVKPQAILRPSRPVVSSTHLPPGAPQHPDVSRSSRRLATVPPVRRPPHDAPSHSPNSSVDSTGDPMLSRASGGWEEDLFKPDFIVVKGTAALDRDVILALVEVKVNAQEEYTDEFVAYLCMGQVTRVWETRVQGNNRSQVMSSRHIVTGDMPFCNLLHPLRQNYWA</sequence>
<dbReference type="GeneID" id="38784471"/>
<reference evidence="2 3" key="1">
    <citation type="journal article" date="2018" name="Sci. Rep.">
        <title>Genome sequence of the cauliflower mushroom Sparassis crispa (Hanabiratake) and its association with beneficial usage.</title>
        <authorList>
            <person name="Kiyama R."/>
            <person name="Furutani Y."/>
            <person name="Kawaguchi K."/>
            <person name="Nakanishi T."/>
        </authorList>
    </citation>
    <scope>NUCLEOTIDE SEQUENCE [LARGE SCALE GENOMIC DNA]</scope>
</reference>
<protein>
    <submittedName>
        <fullName evidence="2">Uncharacterized protein</fullName>
    </submittedName>
</protein>
<evidence type="ECO:0000313" key="2">
    <source>
        <dbReference type="EMBL" id="GBE87554.1"/>
    </source>
</evidence>
<feature type="region of interest" description="Disordered" evidence="1">
    <location>
        <begin position="43"/>
        <end position="97"/>
    </location>
</feature>
<dbReference type="EMBL" id="BFAD01000011">
    <property type="protein sequence ID" value="GBE87554.1"/>
    <property type="molecule type" value="Genomic_DNA"/>
</dbReference>
<keyword evidence="3" id="KW-1185">Reference proteome</keyword>
<proteinExistence type="predicted"/>
<gene>
    <name evidence="2" type="ORF">SCP_1102310</name>
</gene>
<dbReference type="AlphaFoldDB" id="A0A401GZG2"/>
<dbReference type="InParanoid" id="A0A401GZG2"/>
<name>A0A401GZG2_9APHY</name>
<dbReference type="RefSeq" id="XP_027618467.1">
    <property type="nucleotide sequence ID" value="XM_027762666.1"/>
</dbReference>
<dbReference type="OrthoDB" id="3026977at2759"/>
<comment type="caution">
    <text evidence="2">The sequence shown here is derived from an EMBL/GenBank/DDBJ whole genome shotgun (WGS) entry which is preliminary data.</text>
</comment>
<evidence type="ECO:0000313" key="3">
    <source>
        <dbReference type="Proteomes" id="UP000287166"/>
    </source>
</evidence>
<accession>A0A401GZG2</accession>
<dbReference type="Proteomes" id="UP000287166">
    <property type="component" value="Unassembled WGS sequence"/>
</dbReference>
<evidence type="ECO:0000256" key="1">
    <source>
        <dbReference type="SAM" id="MobiDB-lite"/>
    </source>
</evidence>